<dbReference type="Gene3D" id="2.40.420.20">
    <property type="match status" value="1"/>
</dbReference>
<dbReference type="Proteomes" id="UP001627408">
    <property type="component" value="Unassembled WGS sequence"/>
</dbReference>
<dbReference type="EMBL" id="JBHDIY010000002">
    <property type="protein sequence ID" value="MFL4470052.1"/>
    <property type="molecule type" value="Genomic_DNA"/>
</dbReference>
<name>A0ABW8UWL0_9RHOB</name>
<keyword evidence="4" id="KW-1185">Reference proteome</keyword>
<dbReference type="Gene3D" id="2.40.50.100">
    <property type="match status" value="1"/>
</dbReference>
<dbReference type="NCBIfam" id="TIGR01730">
    <property type="entry name" value="RND_mfp"/>
    <property type="match status" value="1"/>
</dbReference>
<sequence>MARDALSDTTLIAPFDGIVARRDIENFSNVQAGQSIVLLQGLDVVHLAFDIPGPDVIELTRNGPGQISNTVFFDALPGQEFPAESVEFSVQANSATQTYRGRVAVDVPEGAVILPGMVANVVASTEGAGVQVLAPLSAIAATPDGKPFVWLVDAAGLVSEQAVALGAASGADVIISSGLSAGDMVVSAGVSEILDGMTIRPIRQVGN</sequence>
<evidence type="ECO:0000313" key="3">
    <source>
        <dbReference type="EMBL" id="MFL4470052.1"/>
    </source>
</evidence>
<dbReference type="RefSeq" id="WP_407591924.1">
    <property type="nucleotide sequence ID" value="NZ_JBHDIY010000002.1"/>
</dbReference>
<evidence type="ECO:0000313" key="4">
    <source>
        <dbReference type="Proteomes" id="UP001627408"/>
    </source>
</evidence>
<dbReference type="InterPro" id="IPR058627">
    <property type="entry name" value="MdtA-like_C"/>
</dbReference>
<evidence type="ECO:0000256" key="1">
    <source>
        <dbReference type="ARBA" id="ARBA00009477"/>
    </source>
</evidence>
<dbReference type="SUPFAM" id="SSF111369">
    <property type="entry name" value="HlyD-like secretion proteins"/>
    <property type="match status" value="1"/>
</dbReference>
<dbReference type="Pfam" id="PF25967">
    <property type="entry name" value="RND-MFP_C"/>
    <property type="match status" value="1"/>
</dbReference>
<proteinExistence type="inferred from homology"/>
<protein>
    <submittedName>
        <fullName evidence="3">Efflux RND transporter periplasmic adaptor subunit</fullName>
    </submittedName>
</protein>
<comment type="caution">
    <text evidence="3">The sequence shown here is derived from an EMBL/GenBank/DDBJ whole genome shotgun (WGS) entry which is preliminary data.</text>
</comment>
<organism evidence="3 4">
    <name type="scientific">Tateyamaria armeniaca</name>
    <dbReference type="NCBI Taxonomy" id="2518930"/>
    <lineage>
        <taxon>Bacteria</taxon>
        <taxon>Pseudomonadati</taxon>
        <taxon>Pseudomonadota</taxon>
        <taxon>Alphaproteobacteria</taxon>
        <taxon>Rhodobacterales</taxon>
        <taxon>Roseobacteraceae</taxon>
        <taxon>Tateyamaria</taxon>
    </lineage>
</organism>
<dbReference type="InterPro" id="IPR006143">
    <property type="entry name" value="RND_pump_MFP"/>
</dbReference>
<feature type="domain" description="Multidrug resistance protein MdtA-like C-terminal permuted SH3" evidence="2">
    <location>
        <begin position="132"/>
        <end position="189"/>
    </location>
</feature>
<gene>
    <name evidence="3" type="ORF">ACERZ8_09315</name>
</gene>
<comment type="similarity">
    <text evidence="1">Belongs to the membrane fusion protein (MFP) (TC 8.A.1) family.</text>
</comment>
<dbReference type="PANTHER" id="PTHR30469">
    <property type="entry name" value="MULTIDRUG RESISTANCE PROTEIN MDTA"/>
    <property type="match status" value="1"/>
</dbReference>
<accession>A0ABW8UWL0</accession>
<dbReference type="PANTHER" id="PTHR30469:SF20">
    <property type="entry name" value="EFFLUX RND TRANSPORTER PERIPLASMIC ADAPTOR SUBUNIT"/>
    <property type="match status" value="1"/>
</dbReference>
<reference evidence="3 4" key="1">
    <citation type="submission" date="2024-08" db="EMBL/GenBank/DDBJ databases">
        <title>Tateyamaria sp. nov., isolated from marine algae.</title>
        <authorList>
            <person name="Choi B.J."/>
            <person name="Kim J.M."/>
            <person name="Lee J.K."/>
            <person name="Choi D.G."/>
            <person name="Bayburt H."/>
            <person name="Baek J.H."/>
            <person name="Han D.M."/>
            <person name="Jeon C.O."/>
        </authorList>
    </citation>
    <scope>NUCLEOTIDE SEQUENCE [LARGE SCALE GENOMIC DNA]</scope>
    <source>
        <strain evidence="3 4">KMU-156</strain>
    </source>
</reference>
<evidence type="ECO:0000259" key="2">
    <source>
        <dbReference type="Pfam" id="PF25967"/>
    </source>
</evidence>